<reference evidence="3" key="1">
    <citation type="submission" date="2016-01" db="EMBL/GenBank/DDBJ databases">
        <authorList>
            <person name="Peeters C."/>
        </authorList>
    </citation>
    <scope>NUCLEOTIDE SEQUENCE [LARGE SCALE GENOMIC DNA]</scope>
    <source>
        <strain evidence="3">LMG 29323</strain>
    </source>
</reference>
<dbReference type="STRING" id="1777141.AWB80_06886"/>
<feature type="transmembrane region" description="Helical" evidence="2">
    <location>
        <begin position="49"/>
        <end position="70"/>
    </location>
</feature>
<dbReference type="AlphaFoldDB" id="A0A158DH05"/>
<keyword evidence="2" id="KW-1133">Transmembrane helix</keyword>
<dbReference type="Proteomes" id="UP000054911">
    <property type="component" value="Unassembled WGS sequence"/>
</dbReference>
<dbReference type="RefSeq" id="WP_061179142.1">
    <property type="nucleotide sequence ID" value="NZ_FCOE02000039.1"/>
</dbReference>
<evidence type="ECO:0000313" key="4">
    <source>
        <dbReference type="Proteomes" id="UP000054911"/>
    </source>
</evidence>
<gene>
    <name evidence="3" type="ORF">AWB80_06886</name>
</gene>
<comment type="caution">
    <text evidence="3">The sequence shown here is derived from an EMBL/GenBank/DDBJ whole genome shotgun (WGS) entry which is preliminary data.</text>
</comment>
<sequence length="217" mass="23753">MKDETKVKKSLHDEATAARHVRESATEHGTHPDVKALFWGFLSRRIPRWAHVVWIAGAAVLFAISSGSSLSKMEESVRSFFAPSPIRIEGVSPTGQDSQLQFVVRNNSPDVVVIDKVTLRVLDSKPAELTVGGSSSIPVTASFDVLLDPESHTTQPVRHDPVKVSAKDVERMRLTLRTMSSHGAPWVHYRLTVSVTLSDGMLVESDPFTIDVSSGTN</sequence>
<keyword evidence="2" id="KW-0812">Transmembrane</keyword>
<keyword evidence="2" id="KW-0472">Membrane</keyword>
<name>A0A158DH05_9BURK</name>
<proteinExistence type="predicted"/>
<evidence type="ECO:0000256" key="2">
    <source>
        <dbReference type="SAM" id="Phobius"/>
    </source>
</evidence>
<evidence type="ECO:0000256" key="1">
    <source>
        <dbReference type="SAM" id="MobiDB-lite"/>
    </source>
</evidence>
<keyword evidence="4" id="KW-1185">Reference proteome</keyword>
<protein>
    <submittedName>
        <fullName evidence="3">Uncharacterized protein</fullName>
    </submittedName>
</protein>
<feature type="region of interest" description="Disordered" evidence="1">
    <location>
        <begin position="1"/>
        <end position="27"/>
    </location>
</feature>
<accession>A0A158DH05</accession>
<organism evidence="3 4">
    <name type="scientific">Caballeronia pedi</name>
    <dbReference type="NCBI Taxonomy" id="1777141"/>
    <lineage>
        <taxon>Bacteria</taxon>
        <taxon>Pseudomonadati</taxon>
        <taxon>Pseudomonadota</taxon>
        <taxon>Betaproteobacteria</taxon>
        <taxon>Burkholderiales</taxon>
        <taxon>Burkholderiaceae</taxon>
        <taxon>Caballeronia</taxon>
    </lineage>
</organism>
<evidence type="ECO:0000313" key="3">
    <source>
        <dbReference type="EMBL" id="SAK93899.1"/>
    </source>
</evidence>
<dbReference type="EMBL" id="FCOE02000039">
    <property type="protein sequence ID" value="SAK93899.1"/>
    <property type="molecule type" value="Genomic_DNA"/>
</dbReference>